<evidence type="ECO:0000256" key="6">
    <source>
        <dbReference type="ARBA" id="ARBA00022798"/>
    </source>
</evidence>
<dbReference type="PANTHER" id="PTHR31650:SF1">
    <property type="entry name" value="WAX ESTER SYNTHASE_DIACYLGLYCEROL ACYLTRANSFERASE 4-RELATED"/>
    <property type="match status" value="1"/>
</dbReference>
<protein>
    <recommendedName>
        <fullName evidence="4">diacylglycerol O-acyltransferase</fullName>
        <ecNumber evidence="4">2.3.1.20</ecNumber>
    </recommendedName>
</protein>
<comment type="similarity">
    <text evidence="3">Belongs to the long-chain O-acyltransferase family.</text>
</comment>
<dbReference type="GO" id="GO:0006071">
    <property type="term" value="P:glycerol metabolic process"/>
    <property type="evidence" value="ECO:0007669"/>
    <property type="project" value="UniProtKB-KW"/>
</dbReference>
<dbReference type="EMBL" id="CP036422">
    <property type="protein sequence ID" value="QFU75470.1"/>
    <property type="molecule type" value="Genomic_DNA"/>
</dbReference>
<proteinExistence type="inferred from homology"/>
<keyword evidence="7" id="KW-0012">Acyltransferase</keyword>
<dbReference type="GO" id="GO:0019432">
    <property type="term" value="P:triglyceride biosynthetic process"/>
    <property type="evidence" value="ECO:0007669"/>
    <property type="project" value="UniProtKB-UniPathway"/>
</dbReference>
<evidence type="ECO:0000256" key="7">
    <source>
        <dbReference type="ARBA" id="ARBA00023315"/>
    </source>
</evidence>
<comment type="catalytic activity">
    <reaction evidence="8">
        <text>an acyl-CoA + a 1,2-diacyl-sn-glycerol = a triacyl-sn-glycerol + CoA</text>
        <dbReference type="Rhea" id="RHEA:10868"/>
        <dbReference type="ChEBI" id="CHEBI:17815"/>
        <dbReference type="ChEBI" id="CHEBI:57287"/>
        <dbReference type="ChEBI" id="CHEBI:58342"/>
        <dbReference type="ChEBI" id="CHEBI:64615"/>
        <dbReference type="EC" id="2.3.1.20"/>
    </reaction>
</comment>
<sequence>MEQLNSIEHMFFDMEAGNFSLDVSSLHFYDPATAPRGKVSYQQVFNRFRAGVDAVPVLRRKLVTVPFGVDHPYWVDDAEFDLANHLEHIELEGDGDWAQLMEVVAALFARDIPRAKPLWFGAIITGISGVEGLPENGYAMFLKMHHAAIDGASGRAIQEAIHDMKPKGVRKPGEVAEWGGEEAPSRLKLLAKAYPNNLRKLILAGRAMVKAVPALVREGSANRDPAADGDSGGLLLPETVFNPKRSGGGLRIDGAMFPLADIKAMRSLAAGATLNDVVFAIIAGAMQRYMELYGDVPAQPLIAGMPMDVRGEGDENAKVMVTALMSRLYTNIDDPIERLVLTHESNKAGKDSLSIRAARPMMGVLEHTPHLALSPLIRASAWLAERSNFIPMHTLITNVPGIPVPIYLAGGRMVGLMGVVPVAGRTGLTHAVFSTPETLSITMTCDKAVMADTRDYVDCLQASYDEYLALLD</sequence>
<evidence type="ECO:0000259" key="10">
    <source>
        <dbReference type="Pfam" id="PF06974"/>
    </source>
</evidence>
<dbReference type="PANTHER" id="PTHR31650">
    <property type="entry name" value="O-ACYLTRANSFERASE (WSD1-LIKE) FAMILY PROTEIN"/>
    <property type="match status" value="1"/>
</dbReference>
<evidence type="ECO:0000313" key="11">
    <source>
        <dbReference type="EMBL" id="QFU75470.1"/>
    </source>
</evidence>
<reference evidence="11 12" key="1">
    <citation type="submission" date="2019-02" db="EMBL/GenBank/DDBJ databases">
        <authorList>
            <person name="Li S.-H."/>
        </authorList>
    </citation>
    <scope>NUCLEOTIDE SEQUENCE [LARGE SCALE GENOMIC DNA]</scope>
    <source>
        <strain evidence="11 12">IMCC14385</strain>
    </source>
</reference>
<name>A0A5P9NI28_9GAMM</name>
<feature type="domain" description="O-acyltransferase WSD1 C-terminal" evidence="10">
    <location>
        <begin position="321"/>
        <end position="466"/>
    </location>
</feature>
<dbReference type="OrthoDB" id="9810950at2"/>
<evidence type="ECO:0000256" key="5">
    <source>
        <dbReference type="ARBA" id="ARBA00022679"/>
    </source>
</evidence>
<dbReference type="GO" id="GO:0051701">
    <property type="term" value="P:biological process involved in interaction with host"/>
    <property type="evidence" value="ECO:0007669"/>
    <property type="project" value="TreeGrafter"/>
</dbReference>
<dbReference type="KEGG" id="halc:EY643_07275"/>
<evidence type="ECO:0000256" key="3">
    <source>
        <dbReference type="ARBA" id="ARBA00009587"/>
    </source>
</evidence>
<comment type="pathway">
    <text evidence="2">Lipid metabolism.</text>
</comment>
<dbReference type="Pfam" id="PF03007">
    <property type="entry name" value="WS_DGAT_cat"/>
    <property type="match status" value="1"/>
</dbReference>
<keyword evidence="6" id="KW-0319">Glycerol metabolism</keyword>
<evidence type="ECO:0000256" key="1">
    <source>
        <dbReference type="ARBA" id="ARBA00004771"/>
    </source>
</evidence>
<evidence type="ECO:0000256" key="8">
    <source>
        <dbReference type="ARBA" id="ARBA00048109"/>
    </source>
</evidence>
<dbReference type="InterPro" id="IPR004255">
    <property type="entry name" value="O-acyltransferase_WSD1_N"/>
</dbReference>
<dbReference type="EC" id="2.3.1.20" evidence="4"/>
<evidence type="ECO:0000256" key="2">
    <source>
        <dbReference type="ARBA" id="ARBA00005189"/>
    </source>
</evidence>
<dbReference type="UniPathway" id="UPA00282"/>
<dbReference type="GO" id="GO:0071731">
    <property type="term" value="P:response to nitric oxide"/>
    <property type="evidence" value="ECO:0007669"/>
    <property type="project" value="TreeGrafter"/>
</dbReference>
<keyword evidence="12" id="KW-1185">Reference proteome</keyword>
<organism evidence="11 12">
    <name type="scientific">Halioglobus maricola</name>
    <dbReference type="NCBI Taxonomy" id="2601894"/>
    <lineage>
        <taxon>Bacteria</taxon>
        <taxon>Pseudomonadati</taxon>
        <taxon>Pseudomonadota</taxon>
        <taxon>Gammaproteobacteria</taxon>
        <taxon>Cellvibrionales</taxon>
        <taxon>Halieaceae</taxon>
        <taxon>Halioglobus</taxon>
    </lineage>
</organism>
<keyword evidence="5" id="KW-0808">Transferase</keyword>
<dbReference type="InterPro" id="IPR009721">
    <property type="entry name" value="O-acyltransferase_WSD1_C"/>
</dbReference>
<dbReference type="Pfam" id="PF06974">
    <property type="entry name" value="WS_DGAT_C"/>
    <property type="match status" value="1"/>
</dbReference>
<evidence type="ECO:0000256" key="4">
    <source>
        <dbReference type="ARBA" id="ARBA00013244"/>
    </source>
</evidence>
<evidence type="ECO:0000259" key="9">
    <source>
        <dbReference type="Pfam" id="PF03007"/>
    </source>
</evidence>
<dbReference type="InterPro" id="IPR045034">
    <property type="entry name" value="O-acyltransferase_WSD1-like"/>
</dbReference>
<accession>A0A5P9NI28</accession>
<dbReference type="GO" id="GO:0005886">
    <property type="term" value="C:plasma membrane"/>
    <property type="evidence" value="ECO:0007669"/>
    <property type="project" value="TreeGrafter"/>
</dbReference>
<dbReference type="RefSeq" id="WP_152661577.1">
    <property type="nucleotide sequence ID" value="NZ_CP036422.1"/>
</dbReference>
<gene>
    <name evidence="11" type="ORF">EY643_07275</name>
</gene>
<dbReference type="AlphaFoldDB" id="A0A5P9NI28"/>
<dbReference type="GO" id="GO:0004144">
    <property type="term" value="F:diacylglycerol O-acyltransferase activity"/>
    <property type="evidence" value="ECO:0007669"/>
    <property type="project" value="UniProtKB-EC"/>
</dbReference>
<feature type="domain" description="O-acyltransferase WSD1-like N-terminal" evidence="9">
    <location>
        <begin position="4"/>
        <end position="278"/>
    </location>
</feature>
<evidence type="ECO:0000313" key="12">
    <source>
        <dbReference type="Proteomes" id="UP000326287"/>
    </source>
</evidence>
<comment type="pathway">
    <text evidence="1">Glycerolipid metabolism; triacylglycerol biosynthesis.</text>
</comment>
<dbReference type="SUPFAM" id="SSF52777">
    <property type="entry name" value="CoA-dependent acyltransferases"/>
    <property type="match status" value="1"/>
</dbReference>
<dbReference type="Proteomes" id="UP000326287">
    <property type="component" value="Chromosome"/>
</dbReference>
<dbReference type="GO" id="GO:0001666">
    <property type="term" value="P:response to hypoxia"/>
    <property type="evidence" value="ECO:0007669"/>
    <property type="project" value="TreeGrafter"/>
</dbReference>